<dbReference type="AlphaFoldDB" id="A0A6A6Q874"/>
<sequence>MASTAQTVRDLLPIPDNFEIVQDPDQEETAKTLADEATDSHALAVADHEEKGVAQIPHDGEVRDLGWNKPDDKMASPLVGGLPNEELWILLRRFNKQMYDVKEITRSAPGNLDLNIADEEEFSPDKLRASVERLYLTVIVGLMGAWKHIARLRSWRESTRTAAFCAAYSVAWLLDLIVPLIALTLIALIVYPPARDLLFPPAPLALVDSKTGGVQKPKAGVLGSTDSVTGAPESYKGEAVEAEATNFVNSIAHVAIASASGKHPDNQPPDAEDAQPEVTSDHVPDPTALAMGASGARASAGSKEVSKKHDKTKVPIENAMWSKMRPAMHGIADVCDTWEEFANALSPTPPFPKEIYRLRIAGLVVPLFAASIFITSYMFTKAVWFGVGFGFFGDPVISRGLNWLNRNFPHWEKLLELRNTVLKGVPTNAQLTLTLLRVGEANKSPLPPPPRAGQPPPDEPADITDAHLRSVGAEPPLNASEAELQQAMQHDPTTAHETAGPDVDHAKQSKHSSKASKMLSAVKSSIKGSVETALGADHLKAKVGSEHSKRRLGVVPRDPTKNLSGPVEFKCRYRGSRGHAYISVMSTTPCVAFSVEKSITTDGVAGKGDDQLHPVWSVAIGEIKELKKIGGLGWKSKLVVGWALDREVADGLEIVDKKDNHYIVTAMVLRDELFNRLIAMVSLSTCHLINASPG</sequence>
<feature type="region of interest" description="Disordered" evidence="1">
    <location>
        <begin position="440"/>
        <end position="464"/>
    </location>
</feature>
<keyword evidence="4" id="KW-1185">Reference proteome</keyword>
<gene>
    <name evidence="3" type="ORF">BDY17DRAFT_19422</name>
</gene>
<dbReference type="RefSeq" id="XP_033594412.1">
    <property type="nucleotide sequence ID" value="XM_033730035.1"/>
</dbReference>
<keyword evidence="2" id="KW-0812">Transmembrane</keyword>
<dbReference type="InterPro" id="IPR021709">
    <property type="entry name" value="DUF3292"/>
</dbReference>
<feature type="transmembrane region" description="Helical" evidence="2">
    <location>
        <begin position="170"/>
        <end position="191"/>
    </location>
</feature>
<feature type="compositionally biased region" description="Low complexity" evidence="1">
    <location>
        <begin position="288"/>
        <end position="302"/>
    </location>
</feature>
<reference evidence="3" key="1">
    <citation type="journal article" date="2020" name="Stud. Mycol.">
        <title>101 Dothideomycetes genomes: a test case for predicting lifestyles and emergence of pathogens.</title>
        <authorList>
            <person name="Haridas S."/>
            <person name="Albert R."/>
            <person name="Binder M."/>
            <person name="Bloem J."/>
            <person name="Labutti K."/>
            <person name="Salamov A."/>
            <person name="Andreopoulos B."/>
            <person name="Baker S."/>
            <person name="Barry K."/>
            <person name="Bills G."/>
            <person name="Bluhm B."/>
            <person name="Cannon C."/>
            <person name="Castanera R."/>
            <person name="Culley D."/>
            <person name="Daum C."/>
            <person name="Ezra D."/>
            <person name="Gonzalez J."/>
            <person name="Henrissat B."/>
            <person name="Kuo A."/>
            <person name="Liang C."/>
            <person name="Lipzen A."/>
            <person name="Lutzoni F."/>
            <person name="Magnuson J."/>
            <person name="Mondo S."/>
            <person name="Nolan M."/>
            <person name="Ohm R."/>
            <person name="Pangilinan J."/>
            <person name="Park H.-J."/>
            <person name="Ramirez L."/>
            <person name="Alfaro M."/>
            <person name="Sun H."/>
            <person name="Tritt A."/>
            <person name="Yoshinaga Y."/>
            <person name="Zwiers L.-H."/>
            <person name="Turgeon B."/>
            <person name="Goodwin S."/>
            <person name="Spatafora J."/>
            <person name="Crous P."/>
            <person name="Grigoriev I."/>
        </authorList>
    </citation>
    <scope>NUCLEOTIDE SEQUENCE</scope>
    <source>
        <strain evidence="3">CBS 113389</strain>
    </source>
</reference>
<feature type="compositionally biased region" description="Polar residues" evidence="1">
    <location>
        <begin position="486"/>
        <end position="496"/>
    </location>
</feature>
<proteinExistence type="predicted"/>
<dbReference type="Pfam" id="PF11696">
    <property type="entry name" value="DUF3292"/>
    <property type="match status" value="1"/>
</dbReference>
<dbReference type="PANTHER" id="PTHR38694">
    <property type="entry name" value="CONSERVED EXPRESSED PROTEIN"/>
    <property type="match status" value="1"/>
</dbReference>
<keyword evidence="2" id="KW-1133">Transmembrane helix</keyword>
<dbReference type="EMBL" id="MU001631">
    <property type="protein sequence ID" value="KAF2487843.1"/>
    <property type="molecule type" value="Genomic_DNA"/>
</dbReference>
<keyword evidence="2" id="KW-0472">Membrane</keyword>
<dbReference type="Proteomes" id="UP000799767">
    <property type="component" value="Unassembled WGS sequence"/>
</dbReference>
<dbReference type="PANTHER" id="PTHR38694:SF1">
    <property type="entry name" value="PEROXIN DOMAIN-CONTAINING PROTEIN"/>
    <property type="match status" value="1"/>
</dbReference>
<feature type="region of interest" description="Disordered" evidence="1">
    <location>
        <begin position="483"/>
        <end position="520"/>
    </location>
</feature>
<dbReference type="OrthoDB" id="1708389at2759"/>
<evidence type="ECO:0000313" key="3">
    <source>
        <dbReference type="EMBL" id="KAF2487843.1"/>
    </source>
</evidence>
<evidence type="ECO:0000256" key="1">
    <source>
        <dbReference type="SAM" id="MobiDB-lite"/>
    </source>
</evidence>
<accession>A0A6A6Q874</accession>
<name>A0A6A6Q874_9PEZI</name>
<organism evidence="3 4">
    <name type="scientific">Neohortaea acidophila</name>
    <dbReference type="NCBI Taxonomy" id="245834"/>
    <lineage>
        <taxon>Eukaryota</taxon>
        <taxon>Fungi</taxon>
        <taxon>Dikarya</taxon>
        <taxon>Ascomycota</taxon>
        <taxon>Pezizomycotina</taxon>
        <taxon>Dothideomycetes</taxon>
        <taxon>Dothideomycetidae</taxon>
        <taxon>Mycosphaerellales</taxon>
        <taxon>Teratosphaeriaceae</taxon>
        <taxon>Neohortaea</taxon>
    </lineage>
</organism>
<feature type="region of interest" description="Disordered" evidence="1">
    <location>
        <begin position="260"/>
        <end position="311"/>
    </location>
</feature>
<evidence type="ECO:0000313" key="4">
    <source>
        <dbReference type="Proteomes" id="UP000799767"/>
    </source>
</evidence>
<protein>
    <submittedName>
        <fullName evidence="3">Uncharacterized protein</fullName>
    </submittedName>
</protein>
<dbReference type="GeneID" id="54471037"/>
<evidence type="ECO:0000256" key="2">
    <source>
        <dbReference type="SAM" id="Phobius"/>
    </source>
</evidence>
<feature type="compositionally biased region" description="Pro residues" evidence="1">
    <location>
        <begin position="445"/>
        <end position="458"/>
    </location>
</feature>